<dbReference type="Proteomes" id="UP001283361">
    <property type="component" value="Unassembled WGS sequence"/>
</dbReference>
<sequence length="240" mass="25619">MRAETDPSSLQPAGQVTCRDGGQMIHVHDWPFVQVCWAPWEGVTEDDESARTGHVMLAQPAGSCHTSELAQRIQGVSIRTNVDCWSPQRCPVVTLRGPRLLVVYAGLLHLYLSPTLYVKLCFYAVILLIISVLQQDSAKLCRSSSIYRCDRRGSSSPCYSKTLRSFAAAAASTGAIDGSSSPCYSKTQRSFAAAAASTGSIDGSSSPCYSKTQRSFAAAAASTGAIDAAHHESDKSLHGV</sequence>
<keyword evidence="1" id="KW-0812">Transmembrane</keyword>
<dbReference type="EMBL" id="JAWDGP010002758">
    <property type="protein sequence ID" value="KAK3780157.1"/>
    <property type="molecule type" value="Genomic_DNA"/>
</dbReference>
<proteinExistence type="predicted"/>
<organism evidence="2 3">
    <name type="scientific">Elysia crispata</name>
    <name type="common">lettuce slug</name>
    <dbReference type="NCBI Taxonomy" id="231223"/>
    <lineage>
        <taxon>Eukaryota</taxon>
        <taxon>Metazoa</taxon>
        <taxon>Spiralia</taxon>
        <taxon>Lophotrochozoa</taxon>
        <taxon>Mollusca</taxon>
        <taxon>Gastropoda</taxon>
        <taxon>Heterobranchia</taxon>
        <taxon>Euthyneura</taxon>
        <taxon>Panpulmonata</taxon>
        <taxon>Sacoglossa</taxon>
        <taxon>Placobranchoidea</taxon>
        <taxon>Plakobranchidae</taxon>
        <taxon>Elysia</taxon>
    </lineage>
</organism>
<comment type="caution">
    <text evidence="2">The sequence shown here is derived from an EMBL/GenBank/DDBJ whole genome shotgun (WGS) entry which is preliminary data.</text>
</comment>
<accession>A0AAE1A399</accession>
<name>A0AAE1A399_9GAST</name>
<evidence type="ECO:0000313" key="2">
    <source>
        <dbReference type="EMBL" id="KAK3780157.1"/>
    </source>
</evidence>
<protein>
    <submittedName>
        <fullName evidence="2">Uncharacterized protein</fullName>
    </submittedName>
</protein>
<reference evidence="2" key="1">
    <citation type="journal article" date="2023" name="G3 (Bethesda)">
        <title>A reference genome for the long-term kleptoplast-retaining sea slug Elysia crispata morphotype clarki.</title>
        <authorList>
            <person name="Eastman K.E."/>
            <person name="Pendleton A.L."/>
            <person name="Shaikh M.A."/>
            <person name="Suttiyut T."/>
            <person name="Ogas R."/>
            <person name="Tomko P."/>
            <person name="Gavelis G."/>
            <person name="Widhalm J.R."/>
            <person name="Wisecaver J.H."/>
        </authorList>
    </citation>
    <scope>NUCLEOTIDE SEQUENCE</scope>
    <source>
        <strain evidence="2">ECLA1</strain>
    </source>
</reference>
<feature type="transmembrane region" description="Helical" evidence="1">
    <location>
        <begin position="116"/>
        <end position="133"/>
    </location>
</feature>
<evidence type="ECO:0000256" key="1">
    <source>
        <dbReference type="SAM" id="Phobius"/>
    </source>
</evidence>
<keyword evidence="1" id="KW-0472">Membrane</keyword>
<gene>
    <name evidence="2" type="ORF">RRG08_051635</name>
</gene>
<evidence type="ECO:0000313" key="3">
    <source>
        <dbReference type="Proteomes" id="UP001283361"/>
    </source>
</evidence>
<dbReference type="AlphaFoldDB" id="A0AAE1A399"/>
<keyword evidence="3" id="KW-1185">Reference proteome</keyword>
<keyword evidence="1" id="KW-1133">Transmembrane helix</keyword>